<dbReference type="EMBL" id="KI392664">
    <property type="protein sequence ID" value="ERN11841.1"/>
    <property type="molecule type" value="Genomic_DNA"/>
</dbReference>
<evidence type="ECO:0000313" key="2">
    <source>
        <dbReference type="Proteomes" id="UP000017836"/>
    </source>
</evidence>
<accession>W1PVU9</accession>
<gene>
    <name evidence="1" type="ORF">AMTR_s00020p00075360</name>
</gene>
<proteinExistence type="predicted"/>
<dbReference type="HOGENOM" id="CLU_2213498_0_0_1"/>
<evidence type="ECO:0000313" key="1">
    <source>
        <dbReference type="EMBL" id="ERN11841.1"/>
    </source>
</evidence>
<keyword evidence="2" id="KW-1185">Reference proteome</keyword>
<sequence>MVNMYPLFHCRAAMKPCSASRPTFDPLAVDPLVVVVLDDGDAFLDLEDGEFFLEQMEQGIQIDIGDGPLVQNLDLAMVEVVASNPLNVLR</sequence>
<organism evidence="1 2">
    <name type="scientific">Amborella trichopoda</name>
    <dbReference type="NCBI Taxonomy" id="13333"/>
    <lineage>
        <taxon>Eukaryota</taxon>
        <taxon>Viridiplantae</taxon>
        <taxon>Streptophyta</taxon>
        <taxon>Embryophyta</taxon>
        <taxon>Tracheophyta</taxon>
        <taxon>Spermatophyta</taxon>
        <taxon>Magnoliopsida</taxon>
        <taxon>Amborellales</taxon>
        <taxon>Amborellaceae</taxon>
        <taxon>Amborella</taxon>
    </lineage>
</organism>
<name>W1PVU9_AMBTC</name>
<dbReference type="Gramene" id="ERN11841">
    <property type="protein sequence ID" value="ERN11841"/>
    <property type="gene ID" value="AMTR_s00020p00075360"/>
</dbReference>
<protein>
    <submittedName>
        <fullName evidence="1">Uncharacterized protein</fullName>
    </submittedName>
</protein>
<dbReference type="Proteomes" id="UP000017836">
    <property type="component" value="Unassembled WGS sequence"/>
</dbReference>
<dbReference type="AlphaFoldDB" id="W1PVU9"/>
<reference evidence="2" key="1">
    <citation type="journal article" date="2013" name="Science">
        <title>The Amborella genome and the evolution of flowering plants.</title>
        <authorList>
            <consortium name="Amborella Genome Project"/>
        </authorList>
    </citation>
    <scope>NUCLEOTIDE SEQUENCE [LARGE SCALE GENOMIC DNA]</scope>
</reference>